<dbReference type="HOGENOM" id="CLU_148079_0_0_3"/>
<protein>
    <submittedName>
        <fullName evidence="1">Uncharacterized protein</fullName>
    </submittedName>
</protein>
<evidence type="ECO:0000313" key="1">
    <source>
        <dbReference type="EMBL" id="ABB57114.1"/>
    </source>
</evidence>
<keyword evidence="2" id="KW-1185">Reference proteome</keyword>
<organism evidence="1 2">
    <name type="scientific">Synechococcus elongatus (strain ATCC 33912 / PCC 7942 / FACHB-805)</name>
    <name type="common">Anacystis nidulans R2</name>
    <dbReference type="NCBI Taxonomy" id="1140"/>
    <lineage>
        <taxon>Bacteria</taxon>
        <taxon>Bacillati</taxon>
        <taxon>Cyanobacteriota</taxon>
        <taxon>Cyanophyceae</taxon>
        <taxon>Synechococcales</taxon>
        <taxon>Synechococcaceae</taxon>
        <taxon>Synechococcus</taxon>
    </lineage>
</organism>
<dbReference type="KEGG" id="syf:Synpcc7942_1084"/>
<accession>Q31PA5</accession>
<proteinExistence type="predicted"/>
<dbReference type="eggNOG" id="ENOG50335J9">
    <property type="taxonomic scope" value="Bacteria"/>
</dbReference>
<name>Q31PA5_SYNE7</name>
<sequence length="147" mass="15597">MAQITEFRSGTLNLEAIATAVDADKNQVKTTSESSSKTPVPRFLRCLPRSLAISGLSCSCWSWGAIASPLPIERQGSCPLGYYASGSYCVPGRQARPAVLKLGNCPVGWYASGNYCLASQTARPVIPKLGSCPIGSYANGNYCVLTR</sequence>
<dbReference type="EMBL" id="CP000100">
    <property type="protein sequence ID" value="ABB57114.1"/>
    <property type="molecule type" value="Genomic_DNA"/>
</dbReference>
<dbReference type="Proteomes" id="UP000889800">
    <property type="component" value="Chromosome"/>
</dbReference>
<reference evidence="2" key="1">
    <citation type="submission" date="2005-08" db="EMBL/GenBank/DDBJ databases">
        <title>Complete sequence of chromosome 1 of Synechococcus elongatus PCC 7942.</title>
        <authorList>
            <consortium name="US DOE Joint Genome Institute"/>
            <person name="Copeland A."/>
            <person name="Lucas S."/>
            <person name="Lapidus A."/>
            <person name="Barry K."/>
            <person name="Detter J.C."/>
            <person name="Glavina T."/>
            <person name="Hammon N."/>
            <person name="Israni S."/>
            <person name="Pitluck S."/>
            <person name="Schmutz J."/>
            <person name="Larimer F."/>
            <person name="Land M."/>
            <person name="Kyrpides N."/>
            <person name="Lykidis A."/>
            <person name="Richardson P."/>
        </authorList>
    </citation>
    <scope>NUCLEOTIDE SEQUENCE [LARGE SCALE GENOMIC DNA]</scope>
    <source>
        <strain evidence="2">ATCC 33912 / PCC 7942 / FACHB-805</strain>
    </source>
</reference>
<dbReference type="SUPFAM" id="SSF57184">
    <property type="entry name" value="Growth factor receptor domain"/>
    <property type="match status" value="1"/>
</dbReference>
<dbReference type="BioCyc" id="SYNEL:SYNPCC7942_1084-MONOMER"/>
<dbReference type="STRING" id="1140.Synpcc7942_1084"/>
<gene>
    <name evidence="1" type="ordered locus">Synpcc7942_1084</name>
</gene>
<evidence type="ECO:0000313" key="2">
    <source>
        <dbReference type="Proteomes" id="UP000889800"/>
    </source>
</evidence>
<dbReference type="PaxDb" id="1140-Synpcc7942_1084"/>
<dbReference type="AlphaFoldDB" id="Q31PA5"/>
<dbReference type="InterPro" id="IPR009030">
    <property type="entry name" value="Growth_fac_rcpt_cys_sf"/>
</dbReference>